<feature type="region of interest" description="Disordered" evidence="6">
    <location>
        <begin position="88"/>
        <end position="122"/>
    </location>
</feature>
<dbReference type="GO" id="GO:0003700">
    <property type="term" value="F:DNA-binding transcription factor activity"/>
    <property type="evidence" value="ECO:0007669"/>
    <property type="project" value="InterPro"/>
</dbReference>
<dbReference type="SUPFAM" id="SSF46785">
    <property type="entry name" value="Winged helix' DNA-binding domain"/>
    <property type="match status" value="1"/>
</dbReference>
<evidence type="ECO:0000313" key="8">
    <source>
        <dbReference type="EMBL" id="SBT26022.1"/>
    </source>
</evidence>
<dbReference type="GO" id="GO:0030170">
    <property type="term" value="F:pyridoxal phosphate binding"/>
    <property type="evidence" value="ECO:0007669"/>
    <property type="project" value="InterPro"/>
</dbReference>
<dbReference type="GO" id="GO:0004069">
    <property type="term" value="F:L-aspartate:2-oxoglutarate aminotransferase activity"/>
    <property type="evidence" value="ECO:0007669"/>
    <property type="project" value="UniProtKB-EC"/>
</dbReference>
<evidence type="ECO:0000256" key="2">
    <source>
        <dbReference type="ARBA" id="ARBA00022898"/>
    </source>
</evidence>
<dbReference type="Proteomes" id="UP000078558">
    <property type="component" value="Chromosome I"/>
</dbReference>
<accession>A0A1C3K3F7</accession>
<evidence type="ECO:0000256" key="5">
    <source>
        <dbReference type="ARBA" id="ARBA00023163"/>
    </source>
</evidence>
<evidence type="ECO:0000256" key="6">
    <source>
        <dbReference type="SAM" id="MobiDB-lite"/>
    </source>
</evidence>
<reference evidence="9 10" key="2">
    <citation type="submission" date="2017-08" db="EMBL/GenBank/DDBJ databases">
        <authorList>
            <person name="de Groot N.N."/>
        </authorList>
    </citation>
    <scope>NUCLEOTIDE SEQUENCE [LARGE SCALE GENOMIC DNA]</scope>
    <source>
        <strain evidence="9">Orrdi1</strain>
    </source>
</reference>
<gene>
    <name evidence="8" type="ORF">ODI_02019</name>
    <name evidence="9" type="ORF">ODI_R0197</name>
</gene>
<keyword evidence="4" id="KW-0238">DNA-binding</keyword>
<dbReference type="InterPro" id="IPR036388">
    <property type="entry name" value="WH-like_DNA-bd_sf"/>
</dbReference>
<dbReference type="InterPro" id="IPR051446">
    <property type="entry name" value="HTH_trans_reg/aminotransferase"/>
</dbReference>
<dbReference type="Gene3D" id="1.10.10.10">
    <property type="entry name" value="Winged helix-like DNA-binding domain superfamily/Winged helix DNA-binding domain"/>
    <property type="match status" value="1"/>
</dbReference>
<dbReference type="InterPro" id="IPR015424">
    <property type="entry name" value="PyrdxlP-dep_Trfase"/>
</dbReference>
<dbReference type="KEGG" id="odi:ODI_R0197"/>
<reference evidence="8 10" key="1">
    <citation type="submission" date="2016-06" db="EMBL/GenBank/DDBJ databases">
        <authorList>
            <person name="Kjaerup R.B."/>
            <person name="Dalgaard T.S."/>
            <person name="Juul-Madsen H.R."/>
        </authorList>
    </citation>
    <scope>NUCLEOTIDE SEQUENCE [LARGE SCALE GENOMIC DNA]</scope>
    <source>
        <strain evidence="8">Orrdi1</strain>
    </source>
</reference>
<dbReference type="SUPFAM" id="SSF53383">
    <property type="entry name" value="PLP-dependent transferases"/>
    <property type="match status" value="1"/>
</dbReference>
<sequence>MIEHYFHLDFRHERGLQEQLRESLVHAILHGIFPPDEPLPSCRQLSQQLAVSRNTVALVYESLLDKGYLQSRPRSGYYLHPDYRRGAAPEPAREAAMPRPGAHAGGHEPSWSKRLQRQPSLRQGVLRPSNWRQYDYPFVYGQADPGTFPLQAWRRASRELLRAGRDTTWLGDAMDQDDPELIEQLRTRVLPKRGIRAAPGEILVTLGSQNALSLLAMLLMGPGVRVGIESPGFRDAWNIFGMQEADVSLHGVDEEGIVIDERLARCDYVYAMPSHQVPTGVTMSAARRTRLWSQVHRHDQVLIEDDYDADLDLSNHPPPALKADDAHGRVIYLSSLSKCLAPGLRLGYLVADEELVRELRALRRLMYRHPPLNNQRMLAIFLAQGDYDAHLRRFRDAQARKRDVLGRAIDRHLGACGYADGAGAAAFWLNAPAGVNTQKLAWAASRRSVMIEPGFRHFFEDAPQDQHFRLGFQAIAEDRIEPGVSLLAEVMERI</sequence>
<dbReference type="CDD" id="cd00609">
    <property type="entry name" value="AAT_like"/>
    <property type="match status" value="1"/>
</dbReference>
<dbReference type="RefSeq" id="WP_067755051.1">
    <property type="nucleotide sequence ID" value="NZ_LT907988.1"/>
</dbReference>
<dbReference type="Pfam" id="PF00155">
    <property type="entry name" value="Aminotran_1_2"/>
    <property type="match status" value="1"/>
</dbReference>
<dbReference type="PANTHER" id="PTHR46577">
    <property type="entry name" value="HTH-TYPE TRANSCRIPTIONAL REGULATORY PROTEIN GABR"/>
    <property type="match status" value="1"/>
</dbReference>
<evidence type="ECO:0000259" key="7">
    <source>
        <dbReference type="PROSITE" id="PS50949"/>
    </source>
</evidence>
<keyword evidence="8" id="KW-0808">Transferase</keyword>
<dbReference type="STRING" id="1851544.ODI_02019"/>
<dbReference type="EMBL" id="FLRC01000024">
    <property type="protein sequence ID" value="SBT26022.1"/>
    <property type="molecule type" value="Genomic_DNA"/>
</dbReference>
<dbReference type="GO" id="GO:0003677">
    <property type="term" value="F:DNA binding"/>
    <property type="evidence" value="ECO:0007669"/>
    <property type="project" value="UniProtKB-KW"/>
</dbReference>
<dbReference type="EC" id="2.6.1.1" evidence="8"/>
<organism evidence="8 10">
    <name type="scientific">Orrella dioscoreae</name>
    <dbReference type="NCBI Taxonomy" id="1851544"/>
    <lineage>
        <taxon>Bacteria</taxon>
        <taxon>Pseudomonadati</taxon>
        <taxon>Pseudomonadota</taxon>
        <taxon>Betaproteobacteria</taxon>
        <taxon>Burkholderiales</taxon>
        <taxon>Alcaligenaceae</taxon>
        <taxon>Orrella</taxon>
    </lineage>
</organism>
<keyword evidence="2" id="KW-0663">Pyridoxal phosphate</keyword>
<dbReference type="AlphaFoldDB" id="A0A1C3K3F7"/>
<dbReference type="OrthoDB" id="9804020at2"/>
<evidence type="ECO:0000256" key="1">
    <source>
        <dbReference type="ARBA" id="ARBA00005384"/>
    </source>
</evidence>
<dbReference type="InterPro" id="IPR036390">
    <property type="entry name" value="WH_DNA-bd_sf"/>
</dbReference>
<evidence type="ECO:0000256" key="4">
    <source>
        <dbReference type="ARBA" id="ARBA00023125"/>
    </source>
</evidence>
<evidence type="ECO:0000313" key="10">
    <source>
        <dbReference type="Proteomes" id="UP000078558"/>
    </source>
</evidence>
<keyword evidence="10" id="KW-1185">Reference proteome</keyword>
<dbReference type="PROSITE" id="PS50949">
    <property type="entry name" value="HTH_GNTR"/>
    <property type="match status" value="1"/>
</dbReference>
<keyword evidence="3" id="KW-0805">Transcription regulation</keyword>
<dbReference type="Gene3D" id="3.40.640.10">
    <property type="entry name" value="Type I PLP-dependent aspartate aminotransferase-like (Major domain)"/>
    <property type="match status" value="1"/>
</dbReference>
<dbReference type="EMBL" id="LT907988">
    <property type="protein sequence ID" value="SOE46205.1"/>
    <property type="molecule type" value="Genomic_DNA"/>
</dbReference>
<dbReference type="InterPro" id="IPR000524">
    <property type="entry name" value="Tscrpt_reg_HTH_GntR"/>
</dbReference>
<dbReference type="InterPro" id="IPR004839">
    <property type="entry name" value="Aminotransferase_I/II_large"/>
</dbReference>
<comment type="similarity">
    <text evidence="1">In the C-terminal section; belongs to the class-I pyridoxal-phosphate-dependent aminotransferase family.</text>
</comment>
<protein>
    <submittedName>
        <fullName evidence="8">Transcriptional regulator, GntR family domain / Aspartate aminotransferase</fullName>
        <ecNumber evidence="8">2.6.1.1</ecNumber>
    </submittedName>
</protein>
<dbReference type="PANTHER" id="PTHR46577:SF1">
    <property type="entry name" value="HTH-TYPE TRANSCRIPTIONAL REGULATORY PROTEIN GABR"/>
    <property type="match status" value="1"/>
</dbReference>
<keyword evidence="8" id="KW-0032">Aminotransferase</keyword>
<proteinExistence type="inferred from homology"/>
<feature type="domain" description="HTH gntR-type" evidence="7">
    <location>
        <begin position="14"/>
        <end position="82"/>
    </location>
</feature>
<dbReference type="InterPro" id="IPR015421">
    <property type="entry name" value="PyrdxlP-dep_Trfase_major"/>
</dbReference>
<dbReference type="CDD" id="cd07377">
    <property type="entry name" value="WHTH_GntR"/>
    <property type="match status" value="1"/>
</dbReference>
<name>A0A1C3K3F7_9BURK</name>
<dbReference type="Pfam" id="PF00392">
    <property type="entry name" value="GntR"/>
    <property type="match status" value="1"/>
</dbReference>
<evidence type="ECO:0000313" key="9">
    <source>
        <dbReference type="EMBL" id="SOE46205.1"/>
    </source>
</evidence>
<evidence type="ECO:0000256" key="3">
    <source>
        <dbReference type="ARBA" id="ARBA00023015"/>
    </source>
</evidence>
<keyword evidence="5" id="KW-0804">Transcription</keyword>
<dbReference type="SMART" id="SM00345">
    <property type="entry name" value="HTH_GNTR"/>
    <property type="match status" value="1"/>
</dbReference>